<evidence type="ECO:0000256" key="1">
    <source>
        <dbReference type="ARBA" id="ARBA00004442"/>
    </source>
</evidence>
<dbReference type="GO" id="GO:0015562">
    <property type="term" value="F:efflux transmembrane transporter activity"/>
    <property type="evidence" value="ECO:0007669"/>
    <property type="project" value="InterPro"/>
</dbReference>
<dbReference type="EMBL" id="CAADGD010000146">
    <property type="protein sequence ID" value="VFK72883.1"/>
    <property type="molecule type" value="Genomic_DNA"/>
</dbReference>
<dbReference type="GO" id="GO:1990281">
    <property type="term" value="C:efflux pump complex"/>
    <property type="evidence" value="ECO:0007669"/>
    <property type="project" value="TreeGrafter"/>
</dbReference>
<comment type="similarity">
    <text evidence="2">Belongs to the outer membrane factor (OMF) (TC 1.B.17) family.</text>
</comment>
<keyword evidence="6" id="KW-0472">Membrane</keyword>
<organism evidence="9">
    <name type="scientific">Candidatus Kentrum sp. UNK</name>
    <dbReference type="NCBI Taxonomy" id="2126344"/>
    <lineage>
        <taxon>Bacteria</taxon>
        <taxon>Pseudomonadati</taxon>
        <taxon>Pseudomonadota</taxon>
        <taxon>Gammaproteobacteria</taxon>
        <taxon>Candidatus Kentrum</taxon>
    </lineage>
</organism>
<name>A0A451B3N3_9GAMM</name>
<evidence type="ECO:0000256" key="6">
    <source>
        <dbReference type="ARBA" id="ARBA00023136"/>
    </source>
</evidence>
<sequence>MVHSAKTTLRVERTELSRVRQEILFEILNTAVQAASFKKIHDLRIGLEQNLSAQVKAIRTAVHGGGARLTDLGLASGRLSQATALRTSAEANYQSLLTRLVSLLPRFDADRMSPDEIELDRLGIHLPPSLDDALTQAMEYSIAIRGARAELEKASAERDVTKTERWPKLTVNMQWQQGSFGNVSADSDAIFLGLNTPLYEGGARIAAAKSASYRHEASKETLTQEIRNLKQQVGELWARWQALQASCLAWDRSIADQTRTLRLTHEQRSGGGATEIDVLQAESIQLESRLQGVEQQLTRDRAKLQLLSQIGLLDFPVVKTVHSR</sequence>
<dbReference type="Pfam" id="PF02321">
    <property type="entry name" value="OEP"/>
    <property type="match status" value="1"/>
</dbReference>
<feature type="coiled-coil region" evidence="8">
    <location>
        <begin position="137"/>
        <end position="164"/>
    </location>
</feature>
<comment type="subcellular location">
    <subcellularLocation>
        <location evidence="1">Cell outer membrane</location>
    </subcellularLocation>
</comment>
<keyword evidence="4" id="KW-1134">Transmembrane beta strand</keyword>
<evidence type="ECO:0000256" key="2">
    <source>
        <dbReference type="ARBA" id="ARBA00007613"/>
    </source>
</evidence>
<keyword evidence="5" id="KW-0812">Transmembrane</keyword>
<evidence type="ECO:0000256" key="4">
    <source>
        <dbReference type="ARBA" id="ARBA00022452"/>
    </source>
</evidence>
<dbReference type="Gene3D" id="1.20.1600.10">
    <property type="entry name" value="Outer membrane efflux proteins (OEP)"/>
    <property type="match status" value="1"/>
</dbReference>
<reference evidence="9" key="1">
    <citation type="submission" date="2019-02" db="EMBL/GenBank/DDBJ databases">
        <authorList>
            <person name="Gruber-Vodicka R. H."/>
            <person name="Seah K. B. B."/>
        </authorList>
    </citation>
    <scope>NUCLEOTIDE SEQUENCE</scope>
    <source>
        <strain evidence="9">BECK_BY19</strain>
    </source>
</reference>
<proteinExistence type="inferred from homology"/>
<dbReference type="SUPFAM" id="SSF56954">
    <property type="entry name" value="Outer membrane efflux proteins (OEP)"/>
    <property type="match status" value="1"/>
</dbReference>
<dbReference type="InterPro" id="IPR003423">
    <property type="entry name" value="OMP_efflux"/>
</dbReference>
<dbReference type="GO" id="GO:0015288">
    <property type="term" value="F:porin activity"/>
    <property type="evidence" value="ECO:0007669"/>
    <property type="project" value="TreeGrafter"/>
</dbReference>
<evidence type="ECO:0000256" key="5">
    <source>
        <dbReference type="ARBA" id="ARBA00022692"/>
    </source>
</evidence>
<protein>
    <submittedName>
        <fullName evidence="9">Outer membrane efflux protein</fullName>
    </submittedName>
</protein>
<keyword evidence="8" id="KW-0175">Coiled coil</keyword>
<evidence type="ECO:0000256" key="8">
    <source>
        <dbReference type="SAM" id="Coils"/>
    </source>
</evidence>
<evidence type="ECO:0000256" key="3">
    <source>
        <dbReference type="ARBA" id="ARBA00022448"/>
    </source>
</evidence>
<evidence type="ECO:0000256" key="7">
    <source>
        <dbReference type="ARBA" id="ARBA00023237"/>
    </source>
</evidence>
<accession>A0A451B3N3</accession>
<dbReference type="AlphaFoldDB" id="A0A451B3N3"/>
<keyword evidence="7" id="KW-0998">Cell outer membrane</keyword>
<dbReference type="InterPro" id="IPR051906">
    <property type="entry name" value="TolC-like"/>
</dbReference>
<dbReference type="PANTHER" id="PTHR30026:SF22">
    <property type="entry name" value="OUTER MEMBRANE EFFLUX PROTEIN"/>
    <property type="match status" value="1"/>
</dbReference>
<evidence type="ECO:0000313" key="9">
    <source>
        <dbReference type="EMBL" id="VFK72883.1"/>
    </source>
</evidence>
<gene>
    <name evidence="9" type="ORF">BECKUNK1418H_GA0071006_11468</name>
</gene>
<dbReference type="GO" id="GO:0009279">
    <property type="term" value="C:cell outer membrane"/>
    <property type="evidence" value="ECO:0007669"/>
    <property type="project" value="UniProtKB-SubCell"/>
</dbReference>
<keyword evidence="3" id="KW-0813">Transport</keyword>
<dbReference type="PANTHER" id="PTHR30026">
    <property type="entry name" value="OUTER MEMBRANE PROTEIN TOLC"/>
    <property type="match status" value="1"/>
</dbReference>